<evidence type="ECO:0000313" key="2">
    <source>
        <dbReference type="Proteomes" id="UP001201980"/>
    </source>
</evidence>
<organism evidence="1 2">
    <name type="scientific">Zalerion maritima</name>
    <dbReference type="NCBI Taxonomy" id="339359"/>
    <lineage>
        <taxon>Eukaryota</taxon>
        <taxon>Fungi</taxon>
        <taxon>Dikarya</taxon>
        <taxon>Ascomycota</taxon>
        <taxon>Pezizomycotina</taxon>
        <taxon>Sordariomycetes</taxon>
        <taxon>Lulworthiomycetidae</taxon>
        <taxon>Lulworthiales</taxon>
        <taxon>Lulworthiaceae</taxon>
        <taxon>Zalerion</taxon>
    </lineage>
</organism>
<dbReference type="Proteomes" id="UP001201980">
    <property type="component" value="Unassembled WGS sequence"/>
</dbReference>
<gene>
    <name evidence="1" type="ORF">MKZ38_008251</name>
</gene>
<keyword evidence="2" id="KW-1185">Reference proteome</keyword>
<comment type="caution">
    <text evidence="1">The sequence shown here is derived from an EMBL/GenBank/DDBJ whole genome shotgun (WGS) entry which is preliminary data.</text>
</comment>
<accession>A0AAD5RVZ8</accession>
<proteinExistence type="predicted"/>
<reference evidence="1" key="1">
    <citation type="submission" date="2022-07" db="EMBL/GenBank/DDBJ databases">
        <title>Draft genome sequence of Zalerion maritima ATCC 34329, a (micro)plastics degrading marine fungus.</title>
        <authorList>
            <person name="Paco A."/>
            <person name="Goncalves M.F.M."/>
            <person name="Rocha-Santos T.A.P."/>
            <person name="Alves A."/>
        </authorList>
    </citation>
    <scope>NUCLEOTIDE SEQUENCE</scope>
    <source>
        <strain evidence="1">ATCC 34329</strain>
    </source>
</reference>
<protein>
    <submittedName>
        <fullName evidence="1">Uncharacterized protein</fullName>
    </submittedName>
</protein>
<dbReference type="EMBL" id="JAKWBI020000056">
    <property type="protein sequence ID" value="KAJ2904335.1"/>
    <property type="molecule type" value="Genomic_DNA"/>
</dbReference>
<dbReference type="AlphaFoldDB" id="A0AAD5RVZ8"/>
<name>A0AAD5RVZ8_9PEZI</name>
<sequence>MEQEEDKRTTGQKSTNTSNVFKVLASGGEADLHFGFHRHLTTPWLTWVRVLGGGSHPAVRTPLRDRCYSDIKGDTEHPTILGKRRAAGRQTCHLLCLQENLEAFLQNVNNQGAKNQSHDELVGVVGRCLEAATQLIAELNKVSWPVPKSQVLQTRSTMGRFAKTAVRKGKIDRLYNELKDAQSVMESGLAARTRSNVDSLQLQQGASFQNPDFKLQDLIANIITSHQDNKVVDQISTNVRQESQLTNIIIEDGFANLHHKSLSKQLLQSLHYEGLNTRLNQMSPASSETFE</sequence>
<evidence type="ECO:0000313" key="1">
    <source>
        <dbReference type="EMBL" id="KAJ2904335.1"/>
    </source>
</evidence>